<dbReference type="EnsemblMetazoa" id="Aqu2.1.28095_001">
    <property type="protein sequence ID" value="Aqu2.1.28095_001"/>
    <property type="gene ID" value="Aqu2.1.28095"/>
</dbReference>
<evidence type="ECO:0000259" key="2">
    <source>
        <dbReference type="SMART" id="SM00903"/>
    </source>
</evidence>
<dbReference type="PANTHER" id="PTHR30466">
    <property type="entry name" value="FLAVIN REDUCTASE"/>
    <property type="match status" value="1"/>
</dbReference>
<dbReference type="AlphaFoldDB" id="A0A1X7UJE6"/>
<feature type="domain" description="Flavin reductase like" evidence="2">
    <location>
        <begin position="31"/>
        <end position="179"/>
    </location>
</feature>
<accession>A0A1X7UJE6</accession>
<reference evidence="3" key="1">
    <citation type="submission" date="2017-05" db="UniProtKB">
        <authorList>
            <consortium name="EnsemblMetazoa"/>
        </authorList>
    </citation>
    <scope>IDENTIFICATION</scope>
</reference>
<dbReference type="STRING" id="400682.A0A1X7UJE6"/>
<evidence type="ECO:0000256" key="1">
    <source>
        <dbReference type="ARBA" id="ARBA00023002"/>
    </source>
</evidence>
<organism evidence="3">
    <name type="scientific">Amphimedon queenslandica</name>
    <name type="common">Sponge</name>
    <dbReference type="NCBI Taxonomy" id="400682"/>
    <lineage>
        <taxon>Eukaryota</taxon>
        <taxon>Metazoa</taxon>
        <taxon>Porifera</taxon>
        <taxon>Demospongiae</taxon>
        <taxon>Heteroscleromorpha</taxon>
        <taxon>Haplosclerida</taxon>
        <taxon>Niphatidae</taxon>
        <taxon>Amphimedon</taxon>
    </lineage>
</organism>
<dbReference type="GO" id="GO:0042602">
    <property type="term" value="F:riboflavin reductase (NADPH) activity"/>
    <property type="evidence" value="ECO:0007669"/>
    <property type="project" value="TreeGrafter"/>
</dbReference>
<evidence type="ECO:0000313" key="3">
    <source>
        <dbReference type="EnsemblMetazoa" id="Aqu2.1.28095_001"/>
    </source>
</evidence>
<protein>
    <recommendedName>
        <fullName evidence="2">Flavin reductase like domain-containing protein</fullName>
    </recommendedName>
</protein>
<dbReference type="SMART" id="SM00903">
    <property type="entry name" value="Flavin_Reduct"/>
    <property type="match status" value="1"/>
</dbReference>
<dbReference type="InParanoid" id="A0A1X7UJE6"/>
<dbReference type="OrthoDB" id="2015405at2759"/>
<sequence length="310" mass="35582">MSSFRFLQFKVRFKRLLSSSQGENNRFLQAMRKVPSSVVVVTSSDGVLKRGITCSSFTSVSLNPPIISFCIGKPSRMHGLLLETKQFAVNVLSEKQIYLSIHFSKQTQDEKPNQFDNIPHSISKNGHPLLHNCSAVLECNGHSVHDIGDHRVWYGAVERISYVDTHVSPLLYYARSYHSVGDASFMESFESVTLAYEDWSHEAHLRMAWNYIKQHGPDKAVPLIKDGIKRFNDKNSDKIKRGYHETITNFFIHMICKGLEKDCGESFQEFLEANPYLKDSRLLFKYYSQELINSKNAKERWVEPDLAPLP</sequence>
<name>A0A1X7UJE6_AMPQE</name>
<dbReference type="GO" id="GO:0010181">
    <property type="term" value="F:FMN binding"/>
    <property type="evidence" value="ECO:0007669"/>
    <property type="project" value="InterPro"/>
</dbReference>
<keyword evidence="1" id="KW-0560">Oxidoreductase</keyword>
<dbReference type="eggNOG" id="ENOG502RYSQ">
    <property type="taxonomic scope" value="Eukaryota"/>
</dbReference>
<dbReference type="Pfam" id="PF01613">
    <property type="entry name" value="Flavin_Reduct"/>
    <property type="match status" value="1"/>
</dbReference>
<dbReference type="Gene3D" id="2.30.110.10">
    <property type="entry name" value="Electron Transport, Fmn-binding Protein, Chain A"/>
    <property type="match status" value="1"/>
</dbReference>
<dbReference type="PANTHER" id="PTHR30466:SF1">
    <property type="entry name" value="FMN REDUCTASE (NADH) RUTF"/>
    <property type="match status" value="1"/>
</dbReference>
<proteinExistence type="predicted"/>
<dbReference type="InterPro" id="IPR002563">
    <property type="entry name" value="Flavin_Rdtase-like_dom"/>
</dbReference>
<dbReference type="SUPFAM" id="SSF50475">
    <property type="entry name" value="FMN-binding split barrel"/>
    <property type="match status" value="1"/>
</dbReference>
<dbReference type="InterPro" id="IPR012349">
    <property type="entry name" value="Split_barrel_FMN-bd"/>
</dbReference>
<dbReference type="InterPro" id="IPR050268">
    <property type="entry name" value="NADH-dep_flavin_reductase"/>
</dbReference>